<proteinExistence type="predicted"/>
<evidence type="ECO:0000256" key="1">
    <source>
        <dbReference type="SAM" id="MobiDB-lite"/>
    </source>
</evidence>
<dbReference type="OrthoDB" id="4276722at2759"/>
<dbReference type="EMBL" id="JAPWDO010000001">
    <property type="protein sequence ID" value="KAJ5487029.1"/>
    <property type="molecule type" value="Genomic_DNA"/>
</dbReference>
<evidence type="ECO:0000313" key="2">
    <source>
        <dbReference type="EMBL" id="KAJ5487029.1"/>
    </source>
</evidence>
<gene>
    <name evidence="2" type="ORF">N7530_001329</name>
</gene>
<evidence type="ECO:0000313" key="3">
    <source>
        <dbReference type="Proteomes" id="UP001147760"/>
    </source>
</evidence>
<name>A0A9W9X9Q5_9EURO</name>
<reference evidence="2" key="2">
    <citation type="journal article" date="2023" name="IMA Fungus">
        <title>Comparative genomic study of the Penicillium genus elucidates a diverse pangenome and 15 lateral gene transfer events.</title>
        <authorList>
            <person name="Petersen C."/>
            <person name="Sorensen T."/>
            <person name="Nielsen M.R."/>
            <person name="Sondergaard T.E."/>
            <person name="Sorensen J.L."/>
            <person name="Fitzpatrick D.A."/>
            <person name="Frisvad J.C."/>
            <person name="Nielsen K.L."/>
        </authorList>
    </citation>
    <scope>NUCLEOTIDE SEQUENCE</scope>
    <source>
        <strain evidence="2">IBT 17660</strain>
    </source>
</reference>
<organism evidence="2 3">
    <name type="scientific">Penicillium desertorum</name>
    <dbReference type="NCBI Taxonomy" id="1303715"/>
    <lineage>
        <taxon>Eukaryota</taxon>
        <taxon>Fungi</taxon>
        <taxon>Dikarya</taxon>
        <taxon>Ascomycota</taxon>
        <taxon>Pezizomycotina</taxon>
        <taxon>Eurotiomycetes</taxon>
        <taxon>Eurotiomycetidae</taxon>
        <taxon>Eurotiales</taxon>
        <taxon>Aspergillaceae</taxon>
        <taxon>Penicillium</taxon>
    </lineage>
</organism>
<feature type="region of interest" description="Disordered" evidence="1">
    <location>
        <begin position="213"/>
        <end position="232"/>
    </location>
</feature>
<sequence>MEESGWQQVRTYADHLGHRVVLEQYVVPDPEPDHLVPIQVYSLVRLDDDHEQLREYLMQDFWSDEVVPMFEIYSYRPPDAFACIEHNRLEIARRKQQHRSGIENALPLIPQFAGRPDKSIPIGFCVLIRSHSYRLGETDEEELAEAGEGPDMLYFNRSFSSTRSDIDETQRSHEYGTSSPEAFELATERVKNQNDLGEIVVLDMFNNVGRAGTRDALDVDEGEPPSSDMPSEEQIRDQLGQETVVGGFSLDPAYQVTQDADIVTVSNTPKGNISDIQYIVHALFLSPIRDTAGSSLLESTARLFTASIVSHLPANKTLTLKFFIPKSPTWAAIRPDQTEVIEVLSSQSTQEENREDPFPIGALHTFHTGDEQSPITHRMTPQLSDAYFVPTEKPPRIPYRLFTVVLDRARFVSEAGVYFYKAYWDSTGNVDPYAEDAPDDTQVSRGVDLGTTAGRLGLVVPDR</sequence>
<keyword evidence="3" id="KW-1185">Reference proteome</keyword>
<dbReference type="Proteomes" id="UP001147760">
    <property type="component" value="Unassembled WGS sequence"/>
</dbReference>
<comment type="caution">
    <text evidence="2">The sequence shown here is derived from an EMBL/GenBank/DDBJ whole genome shotgun (WGS) entry which is preliminary data.</text>
</comment>
<reference evidence="2" key="1">
    <citation type="submission" date="2022-12" db="EMBL/GenBank/DDBJ databases">
        <authorList>
            <person name="Petersen C."/>
        </authorList>
    </citation>
    <scope>NUCLEOTIDE SEQUENCE</scope>
    <source>
        <strain evidence="2">IBT 17660</strain>
    </source>
</reference>
<dbReference type="AlphaFoldDB" id="A0A9W9X9Q5"/>
<accession>A0A9W9X9Q5</accession>
<protein>
    <submittedName>
        <fullName evidence="2">Uncharacterized protein</fullName>
    </submittedName>
</protein>